<keyword evidence="4" id="KW-1003">Cell membrane</keyword>
<dbReference type="AlphaFoldDB" id="A0A4Y2FPH7"/>
<evidence type="ECO:0000256" key="12">
    <source>
        <dbReference type="ARBA" id="ARBA00023008"/>
    </source>
</evidence>
<keyword evidence="14" id="KW-0472">Membrane</keyword>
<keyword evidence="13" id="KW-0406">Ion transport</keyword>
<dbReference type="PANTHER" id="PTHR43294:SF13">
    <property type="entry name" value="SODIUM_POTASSIUM-TRANSPORTING ATPASE SUBUNIT ALPHA"/>
    <property type="match status" value="1"/>
</dbReference>
<keyword evidence="10" id="KW-1278">Translocase</keyword>
<evidence type="ECO:0000256" key="9">
    <source>
        <dbReference type="ARBA" id="ARBA00022840"/>
    </source>
</evidence>
<dbReference type="OrthoDB" id="3352408at2759"/>
<protein>
    <recommendedName>
        <fullName evidence="2">P-type Cu(+) transporter</fullName>
        <ecNumber evidence="2">7.2.2.8</ecNumber>
    </recommendedName>
</protein>
<evidence type="ECO:0000256" key="5">
    <source>
        <dbReference type="ARBA" id="ARBA00022692"/>
    </source>
</evidence>
<evidence type="ECO:0000256" key="1">
    <source>
        <dbReference type="ARBA" id="ARBA00004651"/>
    </source>
</evidence>
<dbReference type="GO" id="GO:0140581">
    <property type="term" value="F:P-type monovalent copper transporter activity"/>
    <property type="evidence" value="ECO:0007669"/>
    <property type="project" value="UniProtKB-EC"/>
</dbReference>
<dbReference type="GO" id="GO:0005886">
    <property type="term" value="C:plasma membrane"/>
    <property type="evidence" value="ECO:0007669"/>
    <property type="project" value="UniProtKB-SubCell"/>
</dbReference>
<dbReference type="EMBL" id="BGPR01096527">
    <property type="protein sequence ID" value="GBM42371.1"/>
    <property type="molecule type" value="Genomic_DNA"/>
</dbReference>
<evidence type="ECO:0000256" key="7">
    <source>
        <dbReference type="ARBA" id="ARBA00022741"/>
    </source>
</evidence>
<reference evidence="16 17" key="1">
    <citation type="journal article" date="2019" name="Sci. Rep.">
        <title>Orb-weaving spider Araneus ventricosus genome elucidates the spidroin gene catalogue.</title>
        <authorList>
            <person name="Kono N."/>
            <person name="Nakamura H."/>
            <person name="Ohtoshi R."/>
            <person name="Moran D.A.P."/>
            <person name="Shinohara A."/>
            <person name="Yoshida Y."/>
            <person name="Fujiwara M."/>
            <person name="Mori M."/>
            <person name="Tomita M."/>
            <person name="Arakawa K."/>
        </authorList>
    </citation>
    <scope>NUCLEOTIDE SEQUENCE [LARGE SCALE GENOMIC DNA]</scope>
</reference>
<dbReference type="PANTHER" id="PTHR43294">
    <property type="entry name" value="SODIUM/POTASSIUM-TRANSPORTING ATPASE SUBUNIT ALPHA"/>
    <property type="match status" value="1"/>
</dbReference>
<organism evidence="16 17">
    <name type="scientific">Araneus ventricosus</name>
    <name type="common">Orbweaver spider</name>
    <name type="synonym">Epeira ventricosa</name>
    <dbReference type="NCBI Taxonomy" id="182803"/>
    <lineage>
        <taxon>Eukaryota</taxon>
        <taxon>Metazoa</taxon>
        <taxon>Ecdysozoa</taxon>
        <taxon>Arthropoda</taxon>
        <taxon>Chelicerata</taxon>
        <taxon>Arachnida</taxon>
        <taxon>Araneae</taxon>
        <taxon>Araneomorphae</taxon>
        <taxon>Entelegynae</taxon>
        <taxon>Araneoidea</taxon>
        <taxon>Araneidae</taxon>
        <taxon>Araneus</taxon>
    </lineage>
</organism>
<dbReference type="EMBL" id="BGPR01096531">
    <property type="protein sequence ID" value="GBM42385.1"/>
    <property type="molecule type" value="Genomic_DNA"/>
</dbReference>
<dbReference type="GO" id="GO:0036376">
    <property type="term" value="P:sodium ion export across plasma membrane"/>
    <property type="evidence" value="ECO:0007669"/>
    <property type="project" value="TreeGrafter"/>
</dbReference>
<keyword evidence="7" id="KW-0547">Nucleotide-binding</keyword>
<sequence length="106" mass="11394">MQGFCDLLLPTSDYPHGYPFDSDEQNFPLNNLRFIGLVAMIDPPRAAVPDAVAKCRSAGIKVIMVTGDHPITAAAIAKSVGIISEGNETVEDIAMRLDVPIEEVDP</sequence>
<dbReference type="InterPro" id="IPR023214">
    <property type="entry name" value="HAD_sf"/>
</dbReference>
<evidence type="ECO:0000256" key="2">
    <source>
        <dbReference type="ARBA" id="ARBA00012517"/>
    </source>
</evidence>
<dbReference type="Proteomes" id="UP000499080">
    <property type="component" value="Unassembled WGS sequence"/>
</dbReference>
<evidence type="ECO:0000256" key="13">
    <source>
        <dbReference type="ARBA" id="ARBA00023065"/>
    </source>
</evidence>
<evidence type="ECO:0000313" key="15">
    <source>
        <dbReference type="EMBL" id="GBM42371.1"/>
    </source>
</evidence>
<keyword evidence="3" id="KW-0813">Transport</keyword>
<dbReference type="InterPro" id="IPR023299">
    <property type="entry name" value="ATPase_P-typ_cyto_dom_N"/>
</dbReference>
<keyword evidence="17" id="KW-1185">Reference proteome</keyword>
<dbReference type="SUPFAM" id="SSF81660">
    <property type="entry name" value="Metal cation-transporting ATPase, ATP-binding domain N"/>
    <property type="match status" value="1"/>
</dbReference>
<dbReference type="GO" id="GO:0005391">
    <property type="term" value="F:P-type sodium:potassium-exchanging transporter activity"/>
    <property type="evidence" value="ECO:0007669"/>
    <property type="project" value="TreeGrafter"/>
</dbReference>
<evidence type="ECO:0000256" key="14">
    <source>
        <dbReference type="ARBA" id="ARBA00023136"/>
    </source>
</evidence>
<accession>A0A4Y2FPH7</accession>
<evidence type="ECO:0000256" key="11">
    <source>
        <dbReference type="ARBA" id="ARBA00022989"/>
    </source>
</evidence>
<keyword evidence="9" id="KW-0067">ATP-binding</keyword>
<evidence type="ECO:0000313" key="17">
    <source>
        <dbReference type="Proteomes" id="UP000499080"/>
    </source>
</evidence>
<dbReference type="GO" id="GO:0030007">
    <property type="term" value="P:intracellular potassium ion homeostasis"/>
    <property type="evidence" value="ECO:0007669"/>
    <property type="project" value="TreeGrafter"/>
</dbReference>
<evidence type="ECO:0000256" key="10">
    <source>
        <dbReference type="ARBA" id="ARBA00022967"/>
    </source>
</evidence>
<keyword evidence="8" id="KW-0187">Copper transport</keyword>
<dbReference type="Pfam" id="PF00702">
    <property type="entry name" value="Hydrolase"/>
    <property type="match status" value="1"/>
</dbReference>
<dbReference type="GO" id="GO:0046872">
    <property type="term" value="F:metal ion binding"/>
    <property type="evidence" value="ECO:0007669"/>
    <property type="project" value="UniProtKB-KW"/>
</dbReference>
<dbReference type="GO" id="GO:1990573">
    <property type="term" value="P:potassium ion import across plasma membrane"/>
    <property type="evidence" value="ECO:0007669"/>
    <property type="project" value="TreeGrafter"/>
</dbReference>
<keyword evidence="6" id="KW-0479">Metal-binding</keyword>
<dbReference type="SUPFAM" id="SSF56784">
    <property type="entry name" value="HAD-like"/>
    <property type="match status" value="1"/>
</dbReference>
<dbReference type="Gene3D" id="3.40.1110.10">
    <property type="entry name" value="Calcium-transporting ATPase, cytoplasmic domain N"/>
    <property type="match status" value="1"/>
</dbReference>
<dbReference type="FunFam" id="3.40.50.1000:FF:000144">
    <property type="entry name" value="copper-transporting ATPase 1 isoform X2"/>
    <property type="match status" value="1"/>
</dbReference>
<comment type="subcellular location">
    <subcellularLocation>
        <location evidence="1">Cell membrane</location>
        <topology evidence="1">Multi-pass membrane protein</topology>
    </subcellularLocation>
</comment>
<dbReference type="PRINTS" id="PR00119">
    <property type="entry name" value="CATATPASE"/>
</dbReference>
<gene>
    <name evidence="16" type="primary">Atpalpha_5</name>
    <name evidence="15" type="synonym">Atpalpha_7</name>
    <name evidence="15" type="ORF">AVEN_246219_1</name>
    <name evidence="16" type="ORF">AVEN_41374_1</name>
</gene>
<dbReference type="EC" id="7.2.2.8" evidence="2"/>
<evidence type="ECO:0000256" key="6">
    <source>
        <dbReference type="ARBA" id="ARBA00022723"/>
    </source>
</evidence>
<keyword evidence="11" id="KW-1133">Transmembrane helix</keyword>
<dbReference type="InterPro" id="IPR050510">
    <property type="entry name" value="Cation_transp_ATPase_P-type"/>
</dbReference>
<feature type="non-terminal residue" evidence="16">
    <location>
        <position position="106"/>
    </location>
</feature>
<evidence type="ECO:0000313" key="16">
    <source>
        <dbReference type="EMBL" id="GBM42385.1"/>
    </source>
</evidence>
<name>A0A4Y2FPH7_ARAVE</name>
<dbReference type="GO" id="GO:0005524">
    <property type="term" value="F:ATP binding"/>
    <property type="evidence" value="ECO:0007669"/>
    <property type="project" value="UniProtKB-KW"/>
</dbReference>
<keyword evidence="5" id="KW-0812">Transmembrane</keyword>
<dbReference type="Gene3D" id="3.40.50.1000">
    <property type="entry name" value="HAD superfamily/HAD-like"/>
    <property type="match status" value="1"/>
</dbReference>
<dbReference type="InterPro" id="IPR036412">
    <property type="entry name" value="HAD-like_sf"/>
</dbReference>
<dbReference type="GO" id="GO:1902600">
    <property type="term" value="P:proton transmembrane transport"/>
    <property type="evidence" value="ECO:0007669"/>
    <property type="project" value="TreeGrafter"/>
</dbReference>
<evidence type="ECO:0000256" key="3">
    <source>
        <dbReference type="ARBA" id="ARBA00022448"/>
    </source>
</evidence>
<comment type="caution">
    <text evidence="16">The sequence shown here is derived from an EMBL/GenBank/DDBJ whole genome shotgun (WGS) entry which is preliminary data.</text>
</comment>
<proteinExistence type="predicted"/>
<keyword evidence="12" id="KW-0186">Copper</keyword>
<evidence type="ECO:0000256" key="4">
    <source>
        <dbReference type="ARBA" id="ARBA00022475"/>
    </source>
</evidence>
<dbReference type="GO" id="GO:0006883">
    <property type="term" value="P:intracellular sodium ion homeostasis"/>
    <property type="evidence" value="ECO:0007669"/>
    <property type="project" value="TreeGrafter"/>
</dbReference>
<evidence type="ECO:0000256" key="8">
    <source>
        <dbReference type="ARBA" id="ARBA00022796"/>
    </source>
</evidence>